<evidence type="ECO:0008006" key="4">
    <source>
        <dbReference type="Google" id="ProtNLM"/>
    </source>
</evidence>
<dbReference type="Proteomes" id="UP001500399">
    <property type="component" value="Unassembled WGS sequence"/>
</dbReference>
<name>A0ABP3CTS8_9FIRM</name>
<organism evidence="2 3">
    <name type="scientific">Selenomonas dianae</name>
    <dbReference type="NCBI Taxonomy" id="135079"/>
    <lineage>
        <taxon>Bacteria</taxon>
        <taxon>Bacillati</taxon>
        <taxon>Bacillota</taxon>
        <taxon>Negativicutes</taxon>
        <taxon>Selenomonadales</taxon>
        <taxon>Selenomonadaceae</taxon>
        <taxon>Selenomonas</taxon>
    </lineage>
</organism>
<proteinExistence type="predicted"/>
<comment type="caution">
    <text evidence="2">The sequence shown here is derived from an EMBL/GenBank/DDBJ whole genome shotgun (WGS) entry which is preliminary data.</text>
</comment>
<keyword evidence="1" id="KW-0812">Transmembrane</keyword>
<protein>
    <recommendedName>
        <fullName evidence="4">Histidine kinase</fullName>
    </recommendedName>
</protein>
<reference evidence="3" key="1">
    <citation type="journal article" date="2019" name="Int. J. Syst. Evol. Microbiol.">
        <title>The Global Catalogue of Microorganisms (GCM) 10K type strain sequencing project: providing services to taxonomists for standard genome sequencing and annotation.</title>
        <authorList>
            <consortium name="The Broad Institute Genomics Platform"/>
            <consortium name="The Broad Institute Genome Sequencing Center for Infectious Disease"/>
            <person name="Wu L."/>
            <person name="Ma J."/>
        </authorList>
    </citation>
    <scope>NUCLEOTIDE SEQUENCE [LARGE SCALE GENOMIC DNA]</scope>
    <source>
        <strain evidence="3">JCM 8542</strain>
    </source>
</reference>
<feature type="transmembrane region" description="Helical" evidence="1">
    <location>
        <begin position="44"/>
        <end position="65"/>
    </location>
</feature>
<keyword evidence="1" id="KW-0472">Membrane</keyword>
<dbReference type="RefSeq" id="WP_304986373.1">
    <property type="nucleotide sequence ID" value="NZ_BAAACR010000013.1"/>
</dbReference>
<evidence type="ECO:0000313" key="3">
    <source>
        <dbReference type="Proteomes" id="UP001500399"/>
    </source>
</evidence>
<accession>A0ABP3CTS8</accession>
<dbReference type="EMBL" id="BAAACR010000013">
    <property type="protein sequence ID" value="GAA0215293.1"/>
    <property type="molecule type" value="Genomic_DNA"/>
</dbReference>
<evidence type="ECO:0000256" key="1">
    <source>
        <dbReference type="SAM" id="Phobius"/>
    </source>
</evidence>
<keyword evidence="1" id="KW-1133">Transmembrane helix</keyword>
<sequence>MKDDRIEYDDVLSVLRKLFGIVVISFSLAASIQQLFLPGGITEITIIMILSFCIVGLLYYMLCLLKKINQFADRYASLKDECVKISEKHKALSEQFKEKTRTIDLISHDFSLVAPIIDMMAIQQEKSEHTKVLNHVKEVILKWSNPISRS</sequence>
<feature type="transmembrane region" description="Helical" evidence="1">
    <location>
        <begin position="12"/>
        <end position="32"/>
    </location>
</feature>
<keyword evidence="3" id="KW-1185">Reference proteome</keyword>
<evidence type="ECO:0000313" key="2">
    <source>
        <dbReference type="EMBL" id="GAA0215293.1"/>
    </source>
</evidence>
<gene>
    <name evidence="2" type="ORF">GCM10008919_18120</name>
</gene>